<reference evidence="1 2" key="1">
    <citation type="journal article" date="2015" name="Genome Announc.">
        <title>Expanding the biotechnology potential of lactobacilli through comparative genomics of 213 strains and associated genera.</title>
        <authorList>
            <person name="Sun Z."/>
            <person name="Harris H.M."/>
            <person name="McCann A."/>
            <person name="Guo C."/>
            <person name="Argimon S."/>
            <person name="Zhang W."/>
            <person name="Yang X."/>
            <person name="Jeffery I.B."/>
            <person name="Cooney J.C."/>
            <person name="Kagawa T.F."/>
            <person name="Liu W."/>
            <person name="Song Y."/>
            <person name="Salvetti E."/>
            <person name="Wrobel A."/>
            <person name="Rasinkangas P."/>
            <person name="Parkhill J."/>
            <person name="Rea M.C."/>
            <person name="O'Sullivan O."/>
            <person name="Ritari J."/>
            <person name="Douillard F.P."/>
            <person name="Paul Ross R."/>
            <person name="Yang R."/>
            <person name="Briner A.E."/>
            <person name="Felis G.E."/>
            <person name="de Vos W.M."/>
            <person name="Barrangou R."/>
            <person name="Klaenhammer T.R."/>
            <person name="Caufield P.W."/>
            <person name="Cui Y."/>
            <person name="Zhang H."/>
            <person name="O'Toole P.W."/>
        </authorList>
    </citation>
    <scope>NUCLEOTIDE SEQUENCE [LARGE SCALE GENOMIC DNA]</scope>
    <source>
        <strain evidence="1 2">DSM 22698</strain>
    </source>
</reference>
<dbReference type="AlphaFoldDB" id="A0A0R2C963"/>
<organism evidence="1 2">
    <name type="scientific">Lacticaseibacillus thailandensis DSM 22698 = JCM 13996</name>
    <dbReference type="NCBI Taxonomy" id="1423810"/>
    <lineage>
        <taxon>Bacteria</taxon>
        <taxon>Bacillati</taxon>
        <taxon>Bacillota</taxon>
        <taxon>Bacilli</taxon>
        <taxon>Lactobacillales</taxon>
        <taxon>Lactobacillaceae</taxon>
        <taxon>Lacticaseibacillus</taxon>
    </lineage>
</organism>
<accession>A0A0R2C963</accession>
<name>A0A0R2C963_9LACO</name>
<gene>
    <name evidence="1" type="ORF">FD19_GL000627</name>
</gene>
<proteinExistence type="predicted"/>
<protein>
    <submittedName>
        <fullName evidence="1">Uncharacterized protein</fullName>
    </submittedName>
</protein>
<keyword evidence="2" id="KW-1185">Reference proteome</keyword>
<evidence type="ECO:0000313" key="2">
    <source>
        <dbReference type="Proteomes" id="UP000051789"/>
    </source>
</evidence>
<dbReference type="Proteomes" id="UP000051789">
    <property type="component" value="Unassembled WGS sequence"/>
</dbReference>
<dbReference type="EMBL" id="AYZK01000001">
    <property type="protein sequence ID" value="KRM88333.1"/>
    <property type="molecule type" value="Genomic_DNA"/>
</dbReference>
<evidence type="ECO:0000313" key="1">
    <source>
        <dbReference type="EMBL" id="KRM88333.1"/>
    </source>
</evidence>
<sequence>MDRPGVYLVGQPSTRAARATFHQYAQQLASSDWHKQSGFIATSSTLVPYLPVRSNLFLNGTEHDLNLLPADMRNSMFLNQPSSQLHGIDILLVQLLREVLAGKQVVVAGTILDQLSGPEIRRLLNTARELCVHQAVTLVILTTNAALAATADYPVTGTPPLLVPRNVEA</sequence>
<dbReference type="PATRIC" id="fig|1423810.4.peg.643"/>
<comment type="caution">
    <text evidence="1">The sequence shown here is derived from an EMBL/GenBank/DDBJ whole genome shotgun (WGS) entry which is preliminary data.</text>
</comment>